<evidence type="ECO:0000256" key="3">
    <source>
        <dbReference type="ARBA" id="ARBA00023163"/>
    </source>
</evidence>
<dbReference type="GO" id="GO:0000976">
    <property type="term" value="F:transcription cis-regulatory region binding"/>
    <property type="evidence" value="ECO:0007669"/>
    <property type="project" value="TreeGrafter"/>
</dbReference>
<reference evidence="6 7" key="1">
    <citation type="submission" date="2016-10" db="EMBL/GenBank/DDBJ databases">
        <authorList>
            <person name="de Groot N.N."/>
        </authorList>
    </citation>
    <scope>NUCLEOTIDE SEQUENCE [LARGE SCALE GENOMIC DNA]</scope>
    <source>
        <strain evidence="6 7">DSM 44637</strain>
    </source>
</reference>
<dbReference type="Gene3D" id="1.10.357.10">
    <property type="entry name" value="Tetracycline Repressor, domain 2"/>
    <property type="match status" value="1"/>
</dbReference>
<organism evidence="6 7">
    <name type="scientific">Amycolatopsis rubida</name>
    <dbReference type="NCBI Taxonomy" id="112413"/>
    <lineage>
        <taxon>Bacteria</taxon>
        <taxon>Bacillati</taxon>
        <taxon>Actinomycetota</taxon>
        <taxon>Actinomycetes</taxon>
        <taxon>Pseudonocardiales</taxon>
        <taxon>Pseudonocardiaceae</taxon>
        <taxon>Amycolatopsis</taxon>
    </lineage>
</organism>
<evidence type="ECO:0000259" key="5">
    <source>
        <dbReference type="PROSITE" id="PS50977"/>
    </source>
</evidence>
<dbReference type="PANTHER" id="PTHR30055:SF234">
    <property type="entry name" value="HTH-TYPE TRANSCRIPTIONAL REGULATOR BETI"/>
    <property type="match status" value="1"/>
</dbReference>
<dbReference type="AlphaFoldDB" id="A0A1I5G804"/>
<feature type="DNA-binding region" description="H-T-H motif" evidence="4">
    <location>
        <begin position="34"/>
        <end position="53"/>
    </location>
</feature>
<dbReference type="InterPro" id="IPR049445">
    <property type="entry name" value="TetR_SbtR-like_C"/>
</dbReference>
<dbReference type="Proteomes" id="UP000199137">
    <property type="component" value="Unassembled WGS sequence"/>
</dbReference>
<dbReference type="PANTHER" id="PTHR30055">
    <property type="entry name" value="HTH-TYPE TRANSCRIPTIONAL REGULATOR RUTR"/>
    <property type="match status" value="1"/>
</dbReference>
<evidence type="ECO:0000313" key="7">
    <source>
        <dbReference type="Proteomes" id="UP000199137"/>
    </source>
</evidence>
<feature type="domain" description="HTH tetR-type" evidence="5">
    <location>
        <begin position="12"/>
        <end position="71"/>
    </location>
</feature>
<name>A0A1I5G804_9PSEU</name>
<keyword evidence="1" id="KW-0805">Transcription regulation</keyword>
<accession>A0A1I5G804</accession>
<keyword evidence="2 4" id="KW-0238">DNA-binding</keyword>
<keyword evidence="3" id="KW-0804">Transcription</keyword>
<dbReference type="EMBL" id="FOWC01000001">
    <property type="protein sequence ID" value="SFO32215.1"/>
    <property type="molecule type" value="Genomic_DNA"/>
</dbReference>
<dbReference type="InterPro" id="IPR009057">
    <property type="entry name" value="Homeodomain-like_sf"/>
</dbReference>
<dbReference type="OrthoDB" id="9795011at2"/>
<dbReference type="SUPFAM" id="SSF48498">
    <property type="entry name" value="Tetracyclin repressor-like, C-terminal domain"/>
    <property type="match status" value="1"/>
</dbReference>
<dbReference type="PRINTS" id="PR00455">
    <property type="entry name" value="HTHTETR"/>
</dbReference>
<dbReference type="InterPro" id="IPR036271">
    <property type="entry name" value="Tet_transcr_reg_TetR-rel_C_sf"/>
</dbReference>
<dbReference type="Pfam" id="PF00440">
    <property type="entry name" value="TetR_N"/>
    <property type="match status" value="1"/>
</dbReference>
<dbReference type="InterPro" id="IPR001647">
    <property type="entry name" value="HTH_TetR"/>
</dbReference>
<proteinExistence type="predicted"/>
<dbReference type="SUPFAM" id="SSF46689">
    <property type="entry name" value="Homeodomain-like"/>
    <property type="match status" value="1"/>
</dbReference>
<gene>
    <name evidence="6" type="ORF">SAMN05421854_1011485</name>
</gene>
<dbReference type="RefSeq" id="WP_093572533.1">
    <property type="nucleotide sequence ID" value="NZ_FOWC01000001.1"/>
</dbReference>
<evidence type="ECO:0000256" key="2">
    <source>
        <dbReference type="ARBA" id="ARBA00023125"/>
    </source>
</evidence>
<evidence type="ECO:0000256" key="1">
    <source>
        <dbReference type="ARBA" id="ARBA00023015"/>
    </source>
</evidence>
<dbReference type="InterPro" id="IPR050109">
    <property type="entry name" value="HTH-type_TetR-like_transc_reg"/>
</dbReference>
<dbReference type="PROSITE" id="PS50977">
    <property type="entry name" value="HTH_TETR_2"/>
    <property type="match status" value="1"/>
</dbReference>
<sequence length="189" mass="20781">MSSAKKPRADAERNRLRLLAAARKAFGQDDEPVTLERVAREAGVGIGTLYRHFPTREALVEALYRDELAQVVASAPKLLESEKPLRALRRWMDRFAEYASTKHDMADTLRAIIEAGTVDMTQVRAELTEAVQLIMDAGAADGTLRADVRAQDVVVTVVGACSMRTLPDGPEQLDRMLDLILAGVRQPPS</sequence>
<evidence type="ECO:0000256" key="4">
    <source>
        <dbReference type="PROSITE-ProRule" id="PRU00335"/>
    </source>
</evidence>
<dbReference type="GO" id="GO:0003700">
    <property type="term" value="F:DNA-binding transcription factor activity"/>
    <property type="evidence" value="ECO:0007669"/>
    <property type="project" value="TreeGrafter"/>
</dbReference>
<dbReference type="Pfam" id="PF21597">
    <property type="entry name" value="TetR_C_43"/>
    <property type="match status" value="1"/>
</dbReference>
<evidence type="ECO:0000313" key="6">
    <source>
        <dbReference type="EMBL" id="SFO32215.1"/>
    </source>
</evidence>
<protein>
    <submittedName>
        <fullName evidence="6">Transcriptional regulator, TetR family</fullName>
    </submittedName>
</protein>
<dbReference type="STRING" id="112413.SAMN05421854_1011485"/>